<accession>A0A2T5C0F4</accession>
<keyword evidence="1" id="KW-0175">Coiled coil</keyword>
<dbReference type="AlphaFoldDB" id="A0A2T5C0F4"/>
<dbReference type="Proteomes" id="UP000243525">
    <property type="component" value="Unassembled WGS sequence"/>
</dbReference>
<sequence length="226" mass="25612">METQATQAASAINISELTPEQRRQLMADLEAEEQAKKAAEQKLKEDYAALKNDQVNETFGRLRMLEIGIKAEKTDIYEQFQTLMAMKMEIFGLTDADIEMQQSHTFTNDAGTHSIILGSNVIDGWTDEVGIGIDAVNKWIDAKITDPKAHGLLKAMLKPNKDGVLQANRVLDMAKEARKIGDKELIEWVVFIQDQWRPVKTSTYVKAKWRDTNNKWQWLALSMSAV</sequence>
<evidence type="ECO:0000313" key="2">
    <source>
        <dbReference type="EMBL" id="PTN08065.1"/>
    </source>
</evidence>
<keyword evidence="3" id="KW-1185">Reference proteome</keyword>
<dbReference type="EMBL" id="QAAD01000011">
    <property type="protein sequence ID" value="PTN08065.1"/>
    <property type="molecule type" value="Genomic_DNA"/>
</dbReference>
<name>A0A2T5C0F4_9BACT</name>
<organism evidence="2 3">
    <name type="scientific">Mangrovibacterium marinum</name>
    <dbReference type="NCBI Taxonomy" id="1639118"/>
    <lineage>
        <taxon>Bacteria</taxon>
        <taxon>Pseudomonadati</taxon>
        <taxon>Bacteroidota</taxon>
        <taxon>Bacteroidia</taxon>
        <taxon>Marinilabiliales</taxon>
        <taxon>Prolixibacteraceae</taxon>
        <taxon>Mangrovibacterium</taxon>
    </lineage>
</organism>
<protein>
    <recommendedName>
        <fullName evidence="4">DUF3164 family protein</fullName>
    </recommendedName>
</protein>
<dbReference type="OrthoDB" id="1004368at2"/>
<reference evidence="2 3" key="1">
    <citation type="submission" date="2018-04" db="EMBL/GenBank/DDBJ databases">
        <title>Genomic Encyclopedia of Archaeal and Bacterial Type Strains, Phase II (KMG-II): from individual species to whole genera.</title>
        <authorList>
            <person name="Goeker M."/>
        </authorList>
    </citation>
    <scope>NUCLEOTIDE SEQUENCE [LARGE SCALE GENOMIC DNA]</scope>
    <source>
        <strain evidence="2 3">DSM 28823</strain>
    </source>
</reference>
<evidence type="ECO:0000256" key="1">
    <source>
        <dbReference type="SAM" id="Coils"/>
    </source>
</evidence>
<proteinExistence type="predicted"/>
<evidence type="ECO:0008006" key="4">
    <source>
        <dbReference type="Google" id="ProtNLM"/>
    </source>
</evidence>
<dbReference type="RefSeq" id="WP_146161519.1">
    <property type="nucleotide sequence ID" value="NZ_QAAD01000011.1"/>
</dbReference>
<gene>
    <name evidence="2" type="ORF">C8N47_111105</name>
</gene>
<evidence type="ECO:0000313" key="3">
    <source>
        <dbReference type="Proteomes" id="UP000243525"/>
    </source>
</evidence>
<feature type="coiled-coil region" evidence="1">
    <location>
        <begin position="22"/>
        <end position="49"/>
    </location>
</feature>
<comment type="caution">
    <text evidence="2">The sequence shown here is derived from an EMBL/GenBank/DDBJ whole genome shotgun (WGS) entry which is preliminary data.</text>
</comment>